<accession>A0A0U3FUS5</accession>
<dbReference type="RefSeq" id="WP_011278303.1">
    <property type="nucleotide sequence ID" value="NZ_BHWZ01000003.1"/>
</dbReference>
<dbReference type="Gene3D" id="3.40.350.10">
    <property type="entry name" value="Creatinase/prolidase N-terminal domain"/>
    <property type="match status" value="1"/>
</dbReference>
<evidence type="ECO:0000313" key="8">
    <source>
        <dbReference type="Proteomes" id="UP000060043"/>
    </source>
</evidence>
<evidence type="ECO:0000313" key="6">
    <source>
        <dbReference type="EMBL" id="ALU30357.1"/>
    </source>
</evidence>
<dbReference type="InterPro" id="IPR001131">
    <property type="entry name" value="Peptidase_M24B_aminopep-P_CS"/>
</dbReference>
<dbReference type="Pfam" id="PF01321">
    <property type="entry name" value="Creatinase_N"/>
    <property type="match status" value="1"/>
</dbReference>
<dbReference type="STRING" id="1435377.SUSAZ_07030"/>
<dbReference type="InterPro" id="IPR036005">
    <property type="entry name" value="Creatinase/aminopeptidase-like"/>
</dbReference>
<dbReference type="InterPro" id="IPR050659">
    <property type="entry name" value="Peptidase_M24B"/>
</dbReference>
<dbReference type="PaxDb" id="1435377-SUSAZ_07030"/>
<dbReference type="InterPro" id="IPR000994">
    <property type="entry name" value="Pept_M24"/>
</dbReference>
<dbReference type="GO" id="GO:0046872">
    <property type="term" value="F:metal ion binding"/>
    <property type="evidence" value="ECO:0007669"/>
    <property type="project" value="UniProtKB-KW"/>
</dbReference>
<feature type="domain" description="Creatinase N-terminal" evidence="5">
    <location>
        <begin position="2"/>
        <end position="141"/>
    </location>
</feature>
<evidence type="ECO:0000313" key="7">
    <source>
        <dbReference type="EMBL" id="ALU31075.1"/>
    </source>
</evidence>
<dbReference type="SUPFAM" id="SSF53092">
    <property type="entry name" value="Creatinase/prolidase N-terminal domain"/>
    <property type="match status" value="1"/>
</dbReference>
<evidence type="ECO:0000313" key="9">
    <source>
        <dbReference type="Proteomes" id="UP000065473"/>
    </source>
</evidence>
<dbReference type="SUPFAM" id="SSF55920">
    <property type="entry name" value="Creatinase/aminopeptidase"/>
    <property type="match status" value="1"/>
</dbReference>
<evidence type="ECO:0000256" key="3">
    <source>
        <dbReference type="RuleBase" id="RU000590"/>
    </source>
</evidence>
<dbReference type="PANTHER" id="PTHR46112:SF9">
    <property type="entry name" value="XAA-PRO AMINOPEPTIDASE"/>
    <property type="match status" value="1"/>
</dbReference>
<dbReference type="PANTHER" id="PTHR46112">
    <property type="entry name" value="AMINOPEPTIDASE"/>
    <property type="match status" value="1"/>
</dbReference>
<dbReference type="Gene3D" id="3.90.230.10">
    <property type="entry name" value="Creatinase/methionine aminopeptidase superfamily"/>
    <property type="match status" value="1"/>
</dbReference>
<evidence type="ECO:0000256" key="1">
    <source>
        <dbReference type="ARBA" id="ARBA00022723"/>
    </source>
</evidence>
<evidence type="ECO:0000256" key="2">
    <source>
        <dbReference type="ARBA" id="ARBA00022801"/>
    </source>
</evidence>
<dbReference type="OrthoDB" id="1346at2157"/>
<comment type="similarity">
    <text evidence="3">Belongs to the peptidase M24B family.</text>
</comment>
<gene>
    <name evidence="6" type="ORF">ATY89_10650</name>
    <name evidence="7" type="ORF">ATZ20_02205</name>
</gene>
<feature type="domain" description="Peptidase M24" evidence="4">
    <location>
        <begin position="149"/>
        <end position="352"/>
    </location>
</feature>
<dbReference type="EMBL" id="CP013694">
    <property type="protein sequence ID" value="ALU30357.1"/>
    <property type="molecule type" value="Genomic_DNA"/>
</dbReference>
<evidence type="ECO:0000259" key="5">
    <source>
        <dbReference type="Pfam" id="PF01321"/>
    </source>
</evidence>
<dbReference type="GO" id="GO:0016787">
    <property type="term" value="F:hydrolase activity"/>
    <property type="evidence" value="ECO:0007669"/>
    <property type="project" value="UniProtKB-KW"/>
</dbReference>
<dbReference type="Proteomes" id="UP000060043">
    <property type="component" value="Chromosome"/>
</dbReference>
<keyword evidence="1 3" id="KW-0479">Metal-binding</keyword>
<evidence type="ECO:0000259" key="4">
    <source>
        <dbReference type="Pfam" id="PF00557"/>
    </source>
</evidence>
<dbReference type="InterPro" id="IPR000587">
    <property type="entry name" value="Creatinase_N"/>
</dbReference>
<name>A0A0U3FUS5_9CREN</name>
<dbReference type="Proteomes" id="UP000065473">
    <property type="component" value="Chromosome"/>
</dbReference>
<dbReference type="InterPro" id="IPR029149">
    <property type="entry name" value="Creatin/AminoP/Spt16_N"/>
</dbReference>
<proteinExistence type="inferred from homology"/>
<dbReference type="EMBL" id="CP013695">
    <property type="protein sequence ID" value="ALU31075.1"/>
    <property type="molecule type" value="Genomic_DNA"/>
</dbReference>
<sequence length="365" mass="41047">MRLQKLDRILEERDVKNAIIIGGANIFYLTGYDYISTDFANAVALIYNDSVPILVVPVLEKNRAQSKVGDKIEVVAYSSYQVSDDVIRGSLVDIISKYIEANRRIAIDMLYSGSMFYLSLSKKISSENLVDVSKDFYIIRAKKEPEELELIKKAGDITSSAMKISSEKIHEEYVSEKQLAGLIDMTMRNEGAEEYAFSSIVAFAENSAFPHHIPTDRVIKNGENAVIDIGARYNNYCFDSTRTFVKSNNDEVKKVYEIVLQAQEEAIDAVRDGTRASEIDRIARNVIEKAGYGKYFVHSTGHGVGIEIHEYPSISLSSDAILEEDMVITVEPGIYLKGKFGIRIEDTIIVTKKKPIVLETIYKYL</sequence>
<dbReference type="GeneID" id="14551975"/>
<dbReference type="Pfam" id="PF00557">
    <property type="entry name" value="Peptidase_M24"/>
    <property type="match status" value="1"/>
</dbReference>
<organism evidence="7 8">
    <name type="scientific">Sulfolobus acidocaldarius</name>
    <dbReference type="NCBI Taxonomy" id="2285"/>
    <lineage>
        <taxon>Archaea</taxon>
        <taxon>Thermoproteota</taxon>
        <taxon>Thermoprotei</taxon>
        <taxon>Sulfolobales</taxon>
        <taxon>Sulfolobaceae</taxon>
        <taxon>Sulfolobus</taxon>
    </lineage>
</organism>
<keyword evidence="2" id="KW-0378">Hydrolase</keyword>
<reference evidence="8 9" key="1">
    <citation type="submission" date="2015-12" db="EMBL/GenBank/DDBJ databases">
        <title>A stable core within a dynamic pangenome in Sulfolobus acidocaldarius.</title>
        <authorList>
            <person name="Anderson R."/>
            <person name="Kouris A."/>
            <person name="Seward C."/>
            <person name="Campbell K."/>
            <person name="Whitaker R."/>
        </authorList>
    </citation>
    <scope>NUCLEOTIDE SEQUENCE [LARGE SCALE GENOMIC DNA]</scope>
    <source>
        <strain evidence="6 9">GG12-C01-09</strain>
        <strain evidence="7 8">NG05B_CO5_07</strain>
    </source>
</reference>
<dbReference type="AlphaFoldDB" id="A0A0U3FUS5"/>
<dbReference type="CDD" id="cd01092">
    <property type="entry name" value="APP-like"/>
    <property type="match status" value="1"/>
</dbReference>
<dbReference type="OMA" id="VGRTERH"/>
<dbReference type="PROSITE" id="PS00491">
    <property type="entry name" value="PROLINE_PEPTIDASE"/>
    <property type="match status" value="1"/>
</dbReference>
<protein>
    <submittedName>
        <fullName evidence="7">Peptidase M24</fullName>
    </submittedName>
</protein>